<organism evidence="1 2">
    <name type="scientific">Mucilaginibacter ximonensis</name>
    <dbReference type="NCBI Taxonomy" id="538021"/>
    <lineage>
        <taxon>Bacteria</taxon>
        <taxon>Pseudomonadati</taxon>
        <taxon>Bacteroidota</taxon>
        <taxon>Sphingobacteriia</taxon>
        <taxon>Sphingobacteriales</taxon>
        <taxon>Sphingobacteriaceae</taxon>
        <taxon>Mucilaginibacter</taxon>
    </lineage>
</organism>
<dbReference type="Pfam" id="PF13289">
    <property type="entry name" value="SIR2_2"/>
    <property type="match status" value="1"/>
</dbReference>
<dbReference type="RefSeq" id="WP_377183043.1">
    <property type="nucleotide sequence ID" value="NZ_JBHUPD010000001.1"/>
</dbReference>
<gene>
    <name evidence="1" type="ORF">ACFS5N_05470</name>
</gene>
<evidence type="ECO:0000313" key="1">
    <source>
        <dbReference type="EMBL" id="MFD2871906.1"/>
    </source>
</evidence>
<proteinExistence type="predicted"/>
<dbReference type="EMBL" id="JBHUPD010000001">
    <property type="protein sequence ID" value="MFD2871906.1"/>
    <property type="molecule type" value="Genomic_DNA"/>
</dbReference>
<name>A0ABW5YAT5_9SPHI</name>
<reference evidence="2" key="1">
    <citation type="journal article" date="2019" name="Int. J. Syst. Evol. Microbiol.">
        <title>The Global Catalogue of Microorganisms (GCM) 10K type strain sequencing project: providing services to taxonomists for standard genome sequencing and annotation.</title>
        <authorList>
            <consortium name="The Broad Institute Genomics Platform"/>
            <consortium name="The Broad Institute Genome Sequencing Center for Infectious Disease"/>
            <person name="Wu L."/>
            <person name="Ma J."/>
        </authorList>
    </citation>
    <scope>NUCLEOTIDE SEQUENCE [LARGE SCALE GENOMIC DNA]</scope>
    <source>
        <strain evidence="2">KCTC 22437</strain>
    </source>
</reference>
<keyword evidence="2" id="KW-1185">Reference proteome</keyword>
<comment type="caution">
    <text evidence="1">The sequence shown here is derived from an EMBL/GenBank/DDBJ whole genome shotgun (WGS) entry which is preliminary data.</text>
</comment>
<sequence length="403" mass="47220">MTLKETFDNTVFLLGAGASYEANCLISKAMLGKLHQAIMDIPQDHIIYKDYKGAFIELYQFIRPSLSFQSDLRNIKSGSADNIYSPNIEDYILIIRKIINKDYIIPEPLVGSWSERLMRLEIQNPNIFEIYLNFIYEKVIEWITPKDEYKGAEELLLPLVDLLKETNDQDYHVNIFTLNYDLIFEKVFNRDSEFPVNTGFNSDGVWNDNAFNTPEAKINFSKIHGSLDWYLSEDDTYSLPDHEVAFNPLNPDERKPHIILGFEYKLFSVDPFFTLLQQFIQKLKTSKLLVVIGYSFFDNYLNNIIIRHLNKNEQGRLLIVDPYWSAKEKPEDEFLTYLKLIQADTSNLSMNNYTTLYSSRLQFYKNDNAEVSGAKSFYKDFFSNKCERLIQFLSEINKDDLEF</sequence>
<accession>A0ABW5YAT5</accession>
<protein>
    <submittedName>
        <fullName evidence="1">SIR2 family protein</fullName>
    </submittedName>
</protein>
<dbReference type="Proteomes" id="UP001597557">
    <property type="component" value="Unassembled WGS sequence"/>
</dbReference>
<evidence type="ECO:0000313" key="2">
    <source>
        <dbReference type="Proteomes" id="UP001597557"/>
    </source>
</evidence>